<sequence length="124" mass="13740">MASRFSLLPPQVEARSLPAIGWSRSVVLLREAATVDRSIGPIVQRPALSARPLQRAGRLHRHRRTRPEAHAQAPRAFAEHPLLRRLQPLPRGRGCLPLGRLTVRLDDESGLVYQGPLASPEDQA</sequence>
<gene>
    <name evidence="2" type="ORF">SAMN04244572_02917</name>
</gene>
<dbReference type="Proteomes" id="UP000199250">
    <property type="component" value="Unassembled WGS sequence"/>
</dbReference>
<proteinExistence type="predicted"/>
<evidence type="ECO:0000256" key="1">
    <source>
        <dbReference type="SAM" id="MobiDB-lite"/>
    </source>
</evidence>
<protein>
    <submittedName>
        <fullName evidence="2">Uncharacterized protein</fullName>
    </submittedName>
</protein>
<dbReference type="AlphaFoldDB" id="A0A1H6WHW7"/>
<dbReference type="RefSeq" id="WP_090732940.1">
    <property type="nucleotide sequence ID" value="NZ_FNYQ01000053.1"/>
</dbReference>
<name>A0A1H6WHW7_9GAMM</name>
<evidence type="ECO:0000313" key="3">
    <source>
        <dbReference type="Proteomes" id="UP000199250"/>
    </source>
</evidence>
<dbReference type="OrthoDB" id="9810236at2"/>
<feature type="region of interest" description="Disordered" evidence="1">
    <location>
        <begin position="51"/>
        <end position="75"/>
    </location>
</feature>
<organism evidence="2 3">
    <name type="scientific">Azotobacter beijerinckii</name>
    <dbReference type="NCBI Taxonomy" id="170623"/>
    <lineage>
        <taxon>Bacteria</taxon>
        <taxon>Pseudomonadati</taxon>
        <taxon>Pseudomonadota</taxon>
        <taxon>Gammaproteobacteria</taxon>
        <taxon>Pseudomonadales</taxon>
        <taxon>Pseudomonadaceae</taxon>
        <taxon>Azotobacter</taxon>
    </lineage>
</organism>
<dbReference type="EMBL" id="FNYQ01000053">
    <property type="protein sequence ID" value="SEJ14794.1"/>
    <property type="molecule type" value="Genomic_DNA"/>
</dbReference>
<accession>A0A1H6WHW7</accession>
<evidence type="ECO:0000313" key="2">
    <source>
        <dbReference type="EMBL" id="SEJ14794.1"/>
    </source>
</evidence>
<reference evidence="2 3" key="1">
    <citation type="submission" date="2016-10" db="EMBL/GenBank/DDBJ databases">
        <authorList>
            <person name="de Groot N.N."/>
        </authorList>
    </citation>
    <scope>NUCLEOTIDE SEQUENCE [LARGE SCALE GENOMIC DNA]</scope>
    <source>
        <strain evidence="2 3">DSM 373</strain>
    </source>
</reference>